<keyword evidence="4 15" id="KW-0012">Acyltransferase</keyword>
<name>A0A7M1B9B0_9BACT</name>
<evidence type="ECO:0000256" key="8">
    <source>
        <dbReference type="ARBA" id="ARBA00054043"/>
    </source>
</evidence>
<protein>
    <recommendedName>
        <fullName evidence="11 15">Leucyl/phenylalanyl-tRNA--protein transferase</fullName>
        <ecNumber evidence="10 15">2.3.2.6</ecNumber>
    </recommendedName>
    <alternativeName>
        <fullName evidence="12 15">L/F-transferase</fullName>
    </alternativeName>
    <alternativeName>
        <fullName evidence="13 15">Leucyltransferase</fullName>
    </alternativeName>
    <alternativeName>
        <fullName evidence="14 15">Phenyalanyltransferase</fullName>
    </alternativeName>
</protein>
<evidence type="ECO:0000313" key="16">
    <source>
        <dbReference type="EMBL" id="QOP46300.1"/>
    </source>
</evidence>
<evidence type="ECO:0000256" key="4">
    <source>
        <dbReference type="ARBA" id="ARBA00023315"/>
    </source>
</evidence>
<evidence type="ECO:0000256" key="2">
    <source>
        <dbReference type="ARBA" id="ARBA00022490"/>
    </source>
</evidence>
<dbReference type="Gene3D" id="3.30.70.3550">
    <property type="entry name" value="Leucyl/phenylalanyl-tRNA-protein transferase, N-terminal domain"/>
    <property type="match status" value="1"/>
</dbReference>
<dbReference type="RefSeq" id="WP_193110560.1">
    <property type="nucleotide sequence ID" value="NZ_CP041406.1"/>
</dbReference>
<evidence type="ECO:0000256" key="6">
    <source>
        <dbReference type="ARBA" id="ARBA00050652"/>
    </source>
</evidence>
<comment type="catalytic activity">
    <reaction evidence="7 15">
        <text>N-terminal L-lysyl-[protein] + L-leucyl-tRNA(Leu) = N-terminal L-leucyl-L-lysyl-[protein] + tRNA(Leu) + H(+)</text>
        <dbReference type="Rhea" id="RHEA:12340"/>
        <dbReference type="Rhea" id="RHEA-COMP:9613"/>
        <dbReference type="Rhea" id="RHEA-COMP:9622"/>
        <dbReference type="Rhea" id="RHEA-COMP:12670"/>
        <dbReference type="Rhea" id="RHEA-COMP:12671"/>
        <dbReference type="ChEBI" id="CHEBI:15378"/>
        <dbReference type="ChEBI" id="CHEBI:65249"/>
        <dbReference type="ChEBI" id="CHEBI:78442"/>
        <dbReference type="ChEBI" id="CHEBI:78494"/>
        <dbReference type="ChEBI" id="CHEBI:133043"/>
        <dbReference type="EC" id="2.3.2.6"/>
    </reaction>
</comment>
<organism evidence="16 17">
    <name type="scientific">Sulfurimonas paralvinellae</name>
    <dbReference type="NCBI Taxonomy" id="317658"/>
    <lineage>
        <taxon>Bacteria</taxon>
        <taxon>Pseudomonadati</taxon>
        <taxon>Campylobacterota</taxon>
        <taxon>Epsilonproteobacteria</taxon>
        <taxon>Campylobacterales</taxon>
        <taxon>Sulfurimonadaceae</taxon>
        <taxon>Sulfurimonas</taxon>
    </lineage>
</organism>
<keyword evidence="2 15" id="KW-0963">Cytoplasm</keyword>
<dbReference type="InterPro" id="IPR042221">
    <property type="entry name" value="Leu/Phe-tRNA_Trfase_N"/>
</dbReference>
<evidence type="ECO:0000256" key="11">
    <source>
        <dbReference type="ARBA" id="ARBA00074372"/>
    </source>
</evidence>
<evidence type="ECO:0000313" key="17">
    <source>
        <dbReference type="Proteomes" id="UP000593580"/>
    </source>
</evidence>
<dbReference type="FunFam" id="3.30.70.3550:FF:000001">
    <property type="entry name" value="Leucyl/phenylalanyl-tRNA--protein transferase"/>
    <property type="match status" value="1"/>
</dbReference>
<reference evidence="16 17" key="1">
    <citation type="submission" date="2019-07" db="EMBL/GenBank/DDBJ databases">
        <title>Sulfurimonas paralvinellae sp. nov., a novel mesophilic, hydrogen- and sulfur-oxidizing chemolithoautotroph within the Epsilonproteo- bacteria isolated from a deep-sea hydrothermal vent polychaete nest, reclassification of Thiomicrospira denitrificans as Sulfurimonas denitrificans comb. nov. and emended description of the genus Sulfurimonas.</title>
        <authorList>
            <person name="Wang S."/>
            <person name="Jiang L."/>
            <person name="Shao Z."/>
        </authorList>
    </citation>
    <scope>NUCLEOTIDE SEQUENCE [LARGE SCALE GENOMIC DNA]</scope>
    <source>
        <strain evidence="16 17">GO25</strain>
    </source>
</reference>
<dbReference type="PANTHER" id="PTHR30098:SF2">
    <property type="entry name" value="LEUCYL_PHENYLALANYL-TRNA--PROTEIN TRANSFERASE"/>
    <property type="match status" value="1"/>
</dbReference>
<keyword evidence="17" id="KW-1185">Reference proteome</keyword>
<dbReference type="SUPFAM" id="SSF55729">
    <property type="entry name" value="Acyl-CoA N-acyltransferases (Nat)"/>
    <property type="match status" value="1"/>
</dbReference>
<dbReference type="GO" id="GO:0005737">
    <property type="term" value="C:cytoplasm"/>
    <property type="evidence" value="ECO:0007669"/>
    <property type="project" value="UniProtKB-SubCell"/>
</dbReference>
<comment type="subcellular location">
    <subcellularLocation>
        <location evidence="1 15">Cytoplasm</location>
    </subcellularLocation>
</comment>
<proteinExistence type="inferred from homology"/>
<dbReference type="Gene3D" id="3.40.630.70">
    <property type="entry name" value="Leucyl/phenylalanyl-tRNA-protein transferase, C-terminal domain"/>
    <property type="match status" value="1"/>
</dbReference>
<evidence type="ECO:0000256" key="3">
    <source>
        <dbReference type="ARBA" id="ARBA00022679"/>
    </source>
</evidence>
<gene>
    <name evidence="15" type="primary">aat</name>
    <name evidence="16" type="ORF">FM071_08350</name>
</gene>
<evidence type="ECO:0000256" key="14">
    <source>
        <dbReference type="ARBA" id="ARBA00083640"/>
    </source>
</evidence>
<dbReference type="NCBIfam" id="TIGR00667">
    <property type="entry name" value="aat"/>
    <property type="match status" value="1"/>
</dbReference>
<dbReference type="HAMAP" id="MF_00688">
    <property type="entry name" value="Leu_Phe_trans"/>
    <property type="match status" value="1"/>
</dbReference>
<dbReference type="AlphaFoldDB" id="A0A7M1B9B0"/>
<comment type="catalytic activity">
    <reaction evidence="6 15">
        <text>N-terminal L-arginyl-[protein] + L-leucyl-tRNA(Leu) = N-terminal L-leucyl-L-arginyl-[protein] + tRNA(Leu) + H(+)</text>
        <dbReference type="Rhea" id="RHEA:50416"/>
        <dbReference type="Rhea" id="RHEA-COMP:9613"/>
        <dbReference type="Rhea" id="RHEA-COMP:9622"/>
        <dbReference type="Rhea" id="RHEA-COMP:12672"/>
        <dbReference type="Rhea" id="RHEA-COMP:12673"/>
        <dbReference type="ChEBI" id="CHEBI:15378"/>
        <dbReference type="ChEBI" id="CHEBI:64719"/>
        <dbReference type="ChEBI" id="CHEBI:78442"/>
        <dbReference type="ChEBI" id="CHEBI:78494"/>
        <dbReference type="ChEBI" id="CHEBI:133044"/>
        <dbReference type="EC" id="2.3.2.6"/>
    </reaction>
</comment>
<evidence type="ECO:0000256" key="12">
    <source>
        <dbReference type="ARBA" id="ARBA00077136"/>
    </source>
</evidence>
<dbReference type="KEGG" id="spal:FM071_08350"/>
<evidence type="ECO:0000256" key="13">
    <source>
        <dbReference type="ARBA" id="ARBA00077165"/>
    </source>
</evidence>
<evidence type="ECO:0000256" key="15">
    <source>
        <dbReference type="HAMAP-Rule" id="MF_00688"/>
    </source>
</evidence>
<evidence type="ECO:0000256" key="1">
    <source>
        <dbReference type="ARBA" id="ARBA00004496"/>
    </source>
</evidence>
<dbReference type="GO" id="GO:0030163">
    <property type="term" value="P:protein catabolic process"/>
    <property type="evidence" value="ECO:0007669"/>
    <property type="project" value="UniProtKB-UniRule"/>
</dbReference>
<dbReference type="InterPro" id="IPR042203">
    <property type="entry name" value="Leu/Phe-tRNA_Trfase_C"/>
</dbReference>
<evidence type="ECO:0000256" key="5">
    <source>
        <dbReference type="ARBA" id="ARBA00050607"/>
    </source>
</evidence>
<dbReference type="Proteomes" id="UP000593580">
    <property type="component" value="Chromosome"/>
</dbReference>
<dbReference type="GO" id="GO:0008914">
    <property type="term" value="F:leucyl-tRNA--protein transferase activity"/>
    <property type="evidence" value="ECO:0007669"/>
    <property type="project" value="UniProtKB-UniRule"/>
</dbReference>
<comment type="function">
    <text evidence="8 15">Functions in the N-end rule pathway of protein degradation where it conjugates Leu, Phe and, less efficiently, Met from aminoacyl-tRNAs to the N-termini of proteins containing an N-terminal arginine or lysine.</text>
</comment>
<sequence>MYLPQLNKHSLTFPDPRDANEDGIVAWGGDLNPSRLIRAYQNGIFPWYSHQDPILWWSTDPRLIMELDDFKLSKSLRKSMKKFSYAFDKNFTQVMQNCATTPRKGQQGSWINDELIESFEILHGMGIAHSVETYNKEGELVGGLYGLVIGRVFCGESMFAHQSDASKAAYAVLVRHLKDWGYDFIDCQVPTEHLLSLGAKEVAREYFLMRLEKVNMDIIKNSWEINSLLI</sequence>
<dbReference type="EC" id="2.3.2.6" evidence="10 15"/>
<dbReference type="InterPro" id="IPR004616">
    <property type="entry name" value="Leu/Phe-tRNA_Trfase"/>
</dbReference>
<keyword evidence="3 15" id="KW-0808">Transferase</keyword>
<dbReference type="InterPro" id="IPR016181">
    <property type="entry name" value="Acyl_CoA_acyltransferase"/>
</dbReference>
<dbReference type="EMBL" id="CP041406">
    <property type="protein sequence ID" value="QOP46300.1"/>
    <property type="molecule type" value="Genomic_DNA"/>
</dbReference>
<dbReference type="Pfam" id="PF03588">
    <property type="entry name" value="Leu_Phe_trans"/>
    <property type="match status" value="1"/>
</dbReference>
<comment type="catalytic activity">
    <reaction evidence="5 15">
        <text>L-phenylalanyl-tRNA(Phe) + an N-terminal L-alpha-aminoacyl-[protein] = an N-terminal L-phenylalanyl-L-alpha-aminoacyl-[protein] + tRNA(Phe)</text>
        <dbReference type="Rhea" id="RHEA:43632"/>
        <dbReference type="Rhea" id="RHEA-COMP:9668"/>
        <dbReference type="Rhea" id="RHEA-COMP:9699"/>
        <dbReference type="Rhea" id="RHEA-COMP:10636"/>
        <dbReference type="Rhea" id="RHEA-COMP:10637"/>
        <dbReference type="ChEBI" id="CHEBI:78442"/>
        <dbReference type="ChEBI" id="CHEBI:78531"/>
        <dbReference type="ChEBI" id="CHEBI:78597"/>
        <dbReference type="ChEBI" id="CHEBI:83561"/>
        <dbReference type="EC" id="2.3.2.6"/>
    </reaction>
</comment>
<evidence type="ECO:0000256" key="9">
    <source>
        <dbReference type="ARBA" id="ARBA00061535"/>
    </source>
</evidence>
<accession>A0A7M1B9B0</accession>
<dbReference type="PANTHER" id="PTHR30098">
    <property type="entry name" value="LEUCYL/PHENYLALANYL-TRNA--PROTEIN TRANSFERASE"/>
    <property type="match status" value="1"/>
</dbReference>
<comment type="similarity">
    <text evidence="9 15">Belongs to the L/F-transferase family.</text>
</comment>
<evidence type="ECO:0000256" key="7">
    <source>
        <dbReference type="ARBA" id="ARBA00051538"/>
    </source>
</evidence>
<evidence type="ECO:0000256" key="10">
    <source>
        <dbReference type="ARBA" id="ARBA00066767"/>
    </source>
</evidence>